<gene>
    <name evidence="4" type="ORF">H8K27_06475</name>
</gene>
<feature type="transmembrane region" description="Helical" evidence="2">
    <location>
        <begin position="151"/>
        <end position="172"/>
    </location>
</feature>
<feature type="transmembrane region" description="Helical" evidence="2">
    <location>
        <begin position="58"/>
        <end position="80"/>
    </location>
</feature>
<dbReference type="EMBL" id="JACOGC010000002">
    <property type="protein sequence ID" value="MBC3884766.1"/>
    <property type="molecule type" value="Genomic_DNA"/>
</dbReference>
<dbReference type="InterPro" id="IPR058581">
    <property type="entry name" value="TM_HPP"/>
</dbReference>
<name>A0ABR6YLJ1_9BURK</name>
<dbReference type="InterPro" id="IPR046342">
    <property type="entry name" value="CBS_dom_sf"/>
</dbReference>
<evidence type="ECO:0000313" key="4">
    <source>
        <dbReference type="EMBL" id="MBC3884766.1"/>
    </source>
</evidence>
<reference evidence="4 5" key="1">
    <citation type="submission" date="2020-08" db="EMBL/GenBank/DDBJ databases">
        <title>Novel species isolated from subtropical streams in China.</title>
        <authorList>
            <person name="Lu H."/>
        </authorList>
    </citation>
    <scope>NUCLEOTIDE SEQUENCE [LARGE SCALE GENOMIC DNA]</scope>
    <source>
        <strain evidence="4 5">FT31W</strain>
    </source>
</reference>
<dbReference type="InterPro" id="IPR000644">
    <property type="entry name" value="CBS_dom"/>
</dbReference>
<evidence type="ECO:0000313" key="5">
    <source>
        <dbReference type="Proteomes" id="UP000613113"/>
    </source>
</evidence>
<dbReference type="PROSITE" id="PS51371">
    <property type="entry name" value="CBS"/>
    <property type="match status" value="2"/>
</dbReference>
<evidence type="ECO:0000259" key="3">
    <source>
        <dbReference type="PROSITE" id="PS51371"/>
    </source>
</evidence>
<keyword evidence="2" id="KW-1133">Transmembrane helix</keyword>
<dbReference type="Proteomes" id="UP000613113">
    <property type="component" value="Unassembled WGS sequence"/>
</dbReference>
<dbReference type="SMART" id="SM00116">
    <property type="entry name" value="CBS"/>
    <property type="match status" value="2"/>
</dbReference>
<dbReference type="InterPro" id="IPR007065">
    <property type="entry name" value="HPP"/>
</dbReference>
<dbReference type="Gene3D" id="3.10.580.10">
    <property type="entry name" value="CBS-domain"/>
    <property type="match status" value="1"/>
</dbReference>
<keyword evidence="1" id="KW-0129">CBS domain</keyword>
<proteinExistence type="predicted"/>
<keyword evidence="2" id="KW-0472">Membrane</keyword>
<keyword evidence="5" id="KW-1185">Reference proteome</keyword>
<dbReference type="SUPFAM" id="SSF54631">
    <property type="entry name" value="CBS-domain pair"/>
    <property type="match status" value="1"/>
</dbReference>
<sequence>MRRKWSLIEDFISWLKTFLPAQLHVDYTERLRACGGIAGGLLLTGLSTRLMLGPVEHIPMLIGPIGASAVLLFGVPASPLAQPWSIIGGNLVSALIGVTCAHFLGVSLLSAAIASAAAVAAMFFLRCLHPPGGAVALTAVLGGPVIHELGYQFPLFPVLINSLLLMLFALAYNNATGRRYPHASHPDHSGKHGTRDARPIDRLGFKSSDLDEVLQQYNQVLDVSRDDLESLFQQTEMHAYRRRFGEISCSDVMSHDVVTAEFGTTLEEAWTLLRQHRIKALPVTDRARRVIGIVTLVDFMKHANLDVYEKFDEKLRQLIRRTRDLHSSKPEVVGQIMTKPVRTAREDMHIVELVPLLSDQGLHHIPIVDHEHRLTGMLTQSDLIAALYRGRLGDTDSPPSGTVST</sequence>
<feature type="transmembrane region" description="Helical" evidence="2">
    <location>
        <begin position="92"/>
        <end position="125"/>
    </location>
</feature>
<dbReference type="Pfam" id="PF00571">
    <property type="entry name" value="CBS"/>
    <property type="match status" value="2"/>
</dbReference>
<keyword evidence="2" id="KW-0812">Transmembrane</keyword>
<evidence type="ECO:0000256" key="1">
    <source>
        <dbReference type="PROSITE-ProRule" id="PRU00703"/>
    </source>
</evidence>
<feature type="domain" description="CBS" evidence="3">
    <location>
        <begin position="253"/>
        <end position="313"/>
    </location>
</feature>
<evidence type="ECO:0000256" key="2">
    <source>
        <dbReference type="SAM" id="Phobius"/>
    </source>
</evidence>
<dbReference type="PANTHER" id="PTHR33741">
    <property type="entry name" value="TRANSMEMBRANE PROTEIN DDB_G0269096-RELATED"/>
    <property type="match status" value="1"/>
</dbReference>
<protein>
    <submittedName>
        <fullName evidence="4">HPP family protein</fullName>
    </submittedName>
</protein>
<dbReference type="CDD" id="cd04600">
    <property type="entry name" value="CBS_pair_HPP_assoc"/>
    <property type="match status" value="1"/>
</dbReference>
<dbReference type="PANTHER" id="PTHR33741:SF5">
    <property type="entry name" value="TRANSMEMBRANE PROTEIN DDB_G0269096-RELATED"/>
    <property type="match status" value="1"/>
</dbReference>
<dbReference type="RefSeq" id="WP_186862355.1">
    <property type="nucleotide sequence ID" value="NZ_JACOGC010000002.1"/>
</dbReference>
<dbReference type="Pfam" id="PF04982">
    <property type="entry name" value="TM_HPP"/>
    <property type="match status" value="1"/>
</dbReference>
<organism evidence="4 5">
    <name type="scientific">Undibacterium griseum</name>
    <dbReference type="NCBI Taxonomy" id="2762295"/>
    <lineage>
        <taxon>Bacteria</taxon>
        <taxon>Pseudomonadati</taxon>
        <taxon>Pseudomonadota</taxon>
        <taxon>Betaproteobacteria</taxon>
        <taxon>Burkholderiales</taxon>
        <taxon>Oxalobacteraceae</taxon>
        <taxon>Undibacterium</taxon>
    </lineage>
</organism>
<comment type="caution">
    <text evidence="4">The sequence shown here is derived from an EMBL/GenBank/DDBJ whole genome shotgun (WGS) entry which is preliminary data.</text>
</comment>
<feature type="domain" description="CBS" evidence="3">
    <location>
        <begin position="337"/>
        <end position="395"/>
    </location>
</feature>
<accession>A0ABR6YLJ1</accession>